<dbReference type="InterPro" id="IPR011109">
    <property type="entry name" value="DNA_bind_recombinase_dom"/>
</dbReference>
<keyword evidence="5" id="KW-1185">Reference proteome</keyword>
<dbReference type="GO" id="GO:0000150">
    <property type="term" value="F:DNA strand exchange activity"/>
    <property type="evidence" value="ECO:0007669"/>
    <property type="project" value="InterPro"/>
</dbReference>
<evidence type="ECO:0000259" key="3">
    <source>
        <dbReference type="PROSITE" id="PS51737"/>
    </source>
</evidence>
<dbReference type="GO" id="GO:0003677">
    <property type="term" value="F:DNA binding"/>
    <property type="evidence" value="ECO:0007669"/>
    <property type="project" value="InterPro"/>
</dbReference>
<accession>A0A7G7BL97</accession>
<feature type="domain" description="Resolvase/invertase-type recombinase catalytic" evidence="2">
    <location>
        <begin position="1"/>
        <end position="133"/>
    </location>
</feature>
<evidence type="ECO:0000256" key="1">
    <source>
        <dbReference type="SAM" id="Coils"/>
    </source>
</evidence>
<dbReference type="PANTHER" id="PTHR30461">
    <property type="entry name" value="DNA-INVERTASE FROM LAMBDOID PROPHAGE"/>
    <property type="match status" value="1"/>
</dbReference>
<evidence type="ECO:0000313" key="5">
    <source>
        <dbReference type="Proteomes" id="UP000515307"/>
    </source>
</evidence>
<dbReference type="InterPro" id="IPR038109">
    <property type="entry name" value="DNA_bind_recomb_sf"/>
</dbReference>
<feature type="domain" description="Recombinase" evidence="3">
    <location>
        <begin position="141"/>
        <end position="253"/>
    </location>
</feature>
<dbReference type="Proteomes" id="UP000515307">
    <property type="component" value="Chromosome"/>
</dbReference>
<dbReference type="AlphaFoldDB" id="A0A7G7BL97"/>
<dbReference type="SUPFAM" id="SSF53041">
    <property type="entry name" value="Resolvase-like"/>
    <property type="match status" value="1"/>
</dbReference>
<dbReference type="Pfam" id="PF00239">
    <property type="entry name" value="Resolvase"/>
    <property type="match status" value="1"/>
</dbReference>
<dbReference type="CDD" id="cd00338">
    <property type="entry name" value="Ser_Recombinase"/>
    <property type="match status" value="1"/>
</dbReference>
<name>A0A7G7BL97_9ACTN</name>
<protein>
    <submittedName>
        <fullName evidence="4">Recombinase family protein</fullName>
    </submittedName>
</protein>
<dbReference type="EMBL" id="CP045702">
    <property type="protein sequence ID" value="QNE76112.1"/>
    <property type="molecule type" value="Genomic_DNA"/>
</dbReference>
<reference evidence="5" key="1">
    <citation type="submission" date="2019-10" db="EMBL/GenBank/DDBJ databases">
        <title>Antimicrobial potential of Antarctic Bacteria.</title>
        <authorList>
            <person name="Benaud N."/>
            <person name="Edwards R.J."/>
            <person name="Ferrari B.C."/>
        </authorList>
    </citation>
    <scope>NUCLEOTIDE SEQUENCE [LARGE SCALE GENOMIC DNA]</scope>
    <source>
        <strain evidence="5">NBSH44</strain>
    </source>
</reference>
<keyword evidence="1" id="KW-0175">Coiled coil</keyword>
<dbReference type="PROSITE" id="PS51737">
    <property type="entry name" value="RECOMBINASE_DNA_BIND"/>
    <property type="match status" value="1"/>
</dbReference>
<dbReference type="PANTHER" id="PTHR30461:SF23">
    <property type="entry name" value="DNA RECOMBINASE-RELATED"/>
    <property type="match status" value="1"/>
</dbReference>
<organism evidence="4 5">
    <name type="scientific">Streptomyces finlayi</name>
    <dbReference type="NCBI Taxonomy" id="67296"/>
    <lineage>
        <taxon>Bacteria</taxon>
        <taxon>Bacillati</taxon>
        <taxon>Actinomycetota</taxon>
        <taxon>Actinomycetes</taxon>
        <taxon>Kitasatosporales</taxon>
        <taxon>Streptomycetaceae</taxon>
        <taxon>Streptomyces</taxon>
    </lineage>
</organism>
<dbReference type="InterPro" id="IPR050639">
    <property type="entry name" value="SSR_resolvase"/>
</dbReference>
<dbReference type="InterPro" id="IPR006119">
    <property type="entry name" value="Resolv_N"/>
</dbReference>
<dbReference type="Gene3D" id="3.40.50.1390">
    <property type="entry name" value="Resolvase, N-terminal catalytic domain"/>
    <property type="match status" value="1"/>
</dbReference>
<dbReference type="PROSITE" id="PS51736">
    <property type="entry name" value="RECOMBINASES_3"/>
    <property type="match status" value="1"/>
</dbReference>
<dbReference type="SMART" id="SM00857">
    <property type="entry name" value="Resolvase"/>
    <property type="match status" value="1"/>
</dbReference>
<sequence length="422" mass="46701">MERQRQDIHAATAVRPGWTVAEQYIDNDLSAWKRNVKRPEFERLISDLETGTIDGLITYDLDRLTRQPRELERLVDIYETNPKLVFATIVGDIDLSSSDGRTMARVMVAFANKASADTGRRVARKHKELADNGKNGGGFPAFGWTEDRITIDPEQSALIIKAHDDLLTGSRLATIVRDWQAKGVQTSRGTGSPISRTAVRSILRNPRLAGFRAVKGDLHYGPDGQPVRGEWEPICTPERLEAVTAVLDGIRDRYKGRTKNGTNAYRYLLTGILRCALCGTRMLPNARSSWSEGSKGSAFTYRCPVVSDGGCGKVARAGEPVDAYIVNLVHDAERRLSAPPEADKLWHGEARLAEAEEERAELLAAKAAKKISVGTLIALLEPLEAELEELKRDRATHAVKVAQAANPSLIEEFERLPLEQWS</sequence>
<evidence type="ECO:0000259" key="2">
    <source>
        <dbReference type="PROSITE" id="PS51736"/>
    </source>
</evidence>
<evidence type="ECO:0000313" key="4">
    <source>
        <dbReference type="EMBL" id="QNE76112.1"/>
    </source>
</evidence>
<dbReference type="KEGG" id="sfiy:F0344_17115"/>
<dbReference type="Gene3D" id="3.90.1750.20">
    <property type="entry name" value="Putative Large Serine Recombinase, Chain B, Domain 2"/>
    <property type="match status" value="1"/>
</dbReference>
<feature type="coiled-coil region" evidence="1">
    <location>
        <begin position="352"/>
        <end position="400"/>
    </location>
</feature>
<dbReference type="InterPro" id="IPR036162">
    <property type="entry name" value="Resolvase-like_N_sf"/>
</dbReference>
<gene>
    <name evidence="4" type="ORF">F0344_17115</name>
</gene>
<proteinExistence type="predicted"/>
<dbReference type="Pfam" id="PF07508">
    <property type="entry name" value="Recombinase"/>
    <property type="match status" value="1"/>
</dbReference>